<dbReference type="InterPro" id="IPR052264">
    <property type="entry name" value="UPF0175_domain"/>
</dbReference>
<sequence length="84" mass="9619">MPRKMEIEYPDTLPDLLQESPEEFEREAKLAMAVKLFELKRISSGMAAEMVGMDRAAFLLELHRYGVEMINMDPEELASDVENA</sequence>
<evidence type="ECO:0000313" key="4">
    <source>
        <dbReference type="EMBL" id="TDX46539.1"/>
    </source>
</evidence>
<dbReference type="EMBL" id="SOEF01000005">
    <property type="protein sequence ID" value="TDX46539.1"/>
    <property type="molecule type" value="Genomic_DNA"/>
</dbReference>
<evidence type="ECO:0000313" key="7">
    <source>
        <dbReference type="Proteomes" id="UP000295472"/>
    </source>
</evidence>
<accession>A0A1G8MSE5</accession>
<dbReference type="EMBL" id="FNEH01000012">
    <property type="protein sequence ID" value="SDI70968.1"/>
    <property type="molecule type" value="Genomic_DNA"/>
</dbReference>
<dbReference type="PANTHER" id="PTHR37525">
    <property type="entry name" value="UPF0175 PROTEIN SSL1255"/>
    <property type="match status" value="1"/>
</dbReference>
<evidence type="ECO:0000313" key="3">
    <source>
        <dbReference type="EMBL" id="SDI70968.1"/>
    </source>
</evidence>
<evidence type="ECO:0000313" key="6">
    <source>
        <dbReference type="Proteomes" id="UP000247389"/>
    </source>
</evidence>
<dbReference type="PANTHER" id="PTHR37525:SF1">
    <property type="entry name" value="UPF0175 PROTEIN SSL1255"/>
    <property type="match status" value="1"/>
</dbReference>
<comment type="similarity">
    <text evidence="1">Belongs to the UPF0175 family.</text>
</comment>
<proteinExistence type="inferred from homology"/>
<dbReference type="Proteomes" id="UP000247389">
    <property type="component" value="Unassembled WGS sequence"/>
</dbReference>
<reference evidence="3 5" key="1">
    <citation type="submission" date="2016-10" db="EMBL/GenBank/DDBJ databases">
        <authorList>
            <person name="de Groot N.N."/>
        </authorList>
    </citation>
    <scope>NUCLEOTIDE SEQUENCE [LARGE SCALE GENOMIC DNA]</scope>
    <source>
        <strain evidence="3 5">WG7</strain>
    </source>
</reference>
<name>A0A1G8MSE5_9FIRM</name>
<protein>
    <submittedName>
        <fullName evidence="2">Uncharacterized protein UPF0175</fullName>
    </submittedName>
    <submittedName>
        <fullName evidence="3">Uncharacterized protein family (UPF0175)</fullName>
    </submittedName>
</protein>
<reference evidence="4 7" key="2">
    <citation type="submission" date="2019-03" db="EMBL/GenBank/DDBJ databases">
        <title>Subsurface microbial communities from deep shales in Ohio and West Virginia, USA.</title>
        <authorList>
            <person name="Wrighton K."/>
        </authorList>
    </citation>
    <scope>NUCLEOTIDE SEQUENCE [LARGE SCALE GENOMIC DNA]</scope>
    <source>
        <strain evidence="4 7">DSMZ 11287</strain>
        <strain evidence="2 6">MSL28</strain>
    </source>
</reference>
<dbReference type="GeneID" id="57012026"/>
<dbReference type="RefSeq" id="WP_076544530.1">
    <property type="nucleotide sequence ID" value="NZ_FNEH01000012.1"/>
</dbReference>
<gene>
    <name evidence="4" type="ORF">C7954_10557</name>
    <name evidence="2" type="ORF">C8C78_11070</name>
    <name evidence="3" type="ORF">SAMN04515654_11257</name>
</gene>
<dbReference type="InterPro" id="IPR005368">
    <property type="entry name" value="UPF0175"/>
</dbReference>
<dbReference type="EMBL" id="QICM01000010">
    <property type="protein sequence ID" value="PXV66732.1"/>
    <property type="molecule type" value="Genomic_DNA"/>
</dbReference>
<evidence type="ECO:0000313" key="5">
    <source>
        <dbReference type="Proteomes" id="UP000198945"/>
    </source>
</evidence>
<evidence type="ECO:0000256" key="1">
    <source>
        <dbReference type="ARBA" id="ARBA00005651"/>
    </source>
</evidence>
<evidence type="ECO:0000313" key="2">
    <source>
        <dbReference type="EMBL" id="PXV66732.1"/>
    </source>
</evidence>
<organism evidence="3 5">
    <name type="scientific">Halanaerobium congolense</name>
    <dbReference type="NCBI Taxonomy" id="54121"/>
    <lineage>
        <taxon>Bacteria</taxon>
        <taxon>Bacillati</taxon>
        <taxon>Bacillota</taxon>
        <taxon>Clostridia</taxon>
        <taxon>Halanaerobiales</taxon>
        <taxon>Halanaerobiaceae</taxon>
        <taxon>Halanaerobium</taxon>
    </lineage>
</organism>
<dbReference type="Proteomes" id="UP000198945">
    <property type="component" value="Unassembled WGS sequence"/>
</dbReference>
<dbReference type="Proteomes" id="UP000295472">
    <property type="component" value="Unassembled WGS sequence"/>
</dbReference>
<dbReference type="Pfam" id="PF03683">
    <property type="entry name" value="UPF0175"/>
    <property type="match status" value="1"/>
</dbReference>
<dbReference type="AlphaFoldDB" id="A0A1G8MSE5"/>